<reference evidence="2 3" key="1">
    <citation type="journal article" date="2018" name="PLoS Genet.">
        <title>Population sequencing reveals clonal diversity and ancestral inbreeding in the grapevine cultivar Chardonnay.</title>
        <authorList>
            <person name="Roach M.J."/>
            <person name="Johnson D.L."/>
            <person name="Bohlmann J."/>
            <person name="van Vuuren H.J."/>
            <person name="Jones S.J."/>
            <person name="Pretorius I.S."/>
            <person name="Schmidt S.A."/>
            <person name="Borneman A.R."/>
        </authorList>
    </citation>
    <scope>NUCLEOTIDE SEQUENCE [LARGE SCALE GENOMIC DNA]</scope>
    <source>
        <strain evidence="3">cv. Chardonnay</strain>
        <tissue evidence="2">Leaf</tissue>
    </source>
</reference>
<organism evidence="2 3">
    <name type="scientific">Vitis vinifera</name>
    <name type="common">Grape</name>
    <dbReference type="NCBI Taxonomy" id="29760"/>
    <lineage>
        <taxon>Eukaryota</taxon>
        <taxon>Viridiplantae</taxon>
        <taxon>Streptophyta</taxon>
        <taxon>Embryophyta</taxon>
        <taxon>Tracheophyta</taxon>
        <taxon>Spermatophyta</taxon>
        <taxon>Magnoliopsida</taxon>
        <taxon>eudicotyledons</taxon>
        <taxon>Gunneridae</taxon>
        <taxon>Pentapetalae</taxon>
        <taxon>rosids</taxon>
        <taxon>Vitales</taxon>
        <taxon>Vitaceae</taxon>
        <taxon>Viteae</taxon>
        <taxon>Vitis</taxon>
    </lineage>
</organism>
<keyword evidence="1" id="KW-0472">Membrane</keyword>
<evidence type="ECO:0000313" key="2">
    <source>
        <dbReference type="EMBL" id="RVX21671.1"/>
    </source>
</evidence>
<dbReference type="Proteomes" id="UP000288805">
    <property type="component" value="Unassembled WGS sequence"/>
</dbReference>
<dbReference type="EMBL" id="QGNW01000004">
    <property type="protein sequence ID" value="RVX21671.1"/>
    <property type="molecule type" value="Genomic_DNA"/>
</dbReference>
<keyword evidence="1" id="KW-1133">Transmembrane helix</keyword>
<comment type="caution">
    <text evidence="2">The sequence shown here is derived from an EMBL/GenBank/DDBJ whole genome shotgun (WGS) entry which is preliminary data.</text>
</comment>
<evidence type="ECO:0000313" key="3">
    <source>
        <dbReference type="Proteomes" id="UP000288805"/>
    </source>
</evidence>
<accession>A0A438KKE8</accession>
<sequence length="101" mass="11322">MFLWVVHFVGSFVLIVMWGLVDQCVSDLEGLSKQGVASASRLWKMFSFETAFGKVKIGCSVVLRCSHGNPVTFRFQAPIFMVVGQPHQSKEFKMASGKSYR</sequence>
<name>A0A438KKE8_VITVI</name>
<dbReference type="AlphaFoldDB" id="A0A438KKE8"/>
<keyword evidence="1" id="KW-0812">Transmembrane</keyword>
<protein>
    <submittedName>
        <fullName evidence="2">Uncharacterized protein</fullName>
    </submittedName>
</protein>
<proteinExistence type="predicted"/>
<evidence type="ECO:0000256" key="1">
    <source>
        <dbReference type="SAM" id="Phobius"/>
    </source>
</evidence>
<feature type="transmembrane region" description="Helical" evidence="1">
    <location>
        <begin position="6"/>
        <end position="25"/>
    </location>
</feature>
<gene>
    <name evidence="2" type="ORF">CK203_001187</name>
</gene>